<dbReference type="GeneID" id="17825109"/>
<keyword evidence="2" id="KW-1185">Reference proteome</keyword>
<dbReference type="Proteomes" id="UP000201835">
    <property type="component" value="Segment"/>
</dbReference>
<evidence type="ECO:0000313" key="2">
    <source>
        <dbReference type="Proteomes" id="UP000201835"/>
    </source>
</evidence>
<reference evidence="1 2" key="1">
    <citation type="journal article" date="2015" name="J Appl Environ Microbiol">
        <title>Complete Genome Sequence Analysis of Two Pseudomonas plecoglossicida Phages, Potential Therapeutic Agents.</title>
        <authorList>
            <person name="Kawato Y."/>
            <person name="Yasuike M."/>
            <person name="Nakamura Y."/>
            <person name="Shigenobu Y."/>
            <person name="Fujiwara A."/>
            <person name="Sano M."/>
            <person name="Nakai T."/>
        </authorList>
    </citation>
    <scope>NUCLEOTIDE SEQUENCE [LARGE SCALE GENOMIC DNA]</scope>
</reference>
<dbReference type="InterPro" id="IPR019659">
    <property type="entry name" value="DUF2514"/>
</dbReference>
<proteinExistence type="predicted"/>
<dbReference type="Pfam" id="PF10721">
    <property type="entry name" value="DUF2514"/>
    <property type="match status" value="1"/>
</dbReference>
<organism evidence="1 2">
    <name type="scientific">Pseudomonas phage PPpW-3</name>
    <dbReference type="NCBI Taxonomy" id="1279082"/>
    <lineage>
        <taxon>Viruses</taxon>
        <taxon>Duplodnaviria</taxon>
        <taxon>Heunggongvirae</taxon>
        <taxon>Uroviricota</taxon>
        <taxon>Caudoviricetes</taxon>
        <taxon>Hiroshimavirus</taxon>
        <taxon>Hiroshimavirus PPpW3</taxon>
    </lineage>
</organism>
<evidence type="ECO:0000313" key="1">
    <source>
        <dbReference type="EMBL" id="BAO20666.1"/>
    </source>
</evidence>
<dbReference type="RefSeq" id="YP_008873242.1">
    <property type="nucleotide sequence ID" value="NC_023006.1"/>
</dbReference>
<dbReference type="EMBL" id="AB775548">
    <property type="protein sequence ID" value="BAO20666.1"/>
    <property type="molecule type" value="Genomic_DNA"/>
</dbReference>
<evidence type="ECO:0008006" key="3">
    <source>
        <dbReference type="Google" id="ProtNLM"/>
    </source>
</evidence>
<protein>
    <recommendedName>
        <fullName evidence="3">DUF2514 domain-containing protein</fullName>
    </recommendedName>
</protein>
<accession>V5YUT3</accession>
<dbReference type="KEGG" id="vg:17825109"/>
<sequence length="177" mass="18736">MTIALGLLKRFWLPLLVAALLFFGAQGAYRAGEASKDAEWAARWNAHQYDDATKTAQAQADQRDLEQKRQADIDKVTTDAQTQIDQANADAAGAAALADSVQHAAGRLAGRLADSQARVSACTTDASKAAAENARVLADVLKRADQRAGHLAGVADQAMTRGLACEAAYDAVRGDRQ</sequence>
<name>V5YUT3_9CAUD</name>
<dbReference type="OrthoDB" id="39896at10239"/>